<dbReference type="PROSITE" id="PS51186">
    <property type="entry name" value="GNAT"/>
    <property type="match status" value="1"/>
</dbReference>
<reference evidence="2 3" key="1">
    <citation type="submission" date="2015-06" db="EMBL/GenBank/DDBJ databases">
        <title>Cloning and characterization of the uncialamcin biosynthetic gene cluster.</title>
        <authorList>
            <person name="Yan X."/>
            <person name="Huang T."/>
            <person name="Ge H."/>
            <person name="Shen B."/>
        </authorList>
    </citation>
    <scope>NUCLEOTIDE SEQUENCE [LARGE SCALE GENOMIC DNA]</scope>
    <source>
        <strain evidence="2 3">DCA2648</strain>
    </source>
</reference>
<dbReference type="AlphaFoldDB" id="A0A1Q4VF46"/>
<dbReference type="STRING" id="1048205.AB852_07600"/>
<dbReference type="InterPro" id="IPR016181">
    <property type="entry name" value="Acyl_CoA_acyltransferase"/>
</dbReference>
<feature type="domain" description="N-acetyltransferase" evidence="1">
    <location>
        <begin position="3"/>
        <end position="196"/>
    </location>
</feature>
<comment type="caution">
    <text evidence="2">The sequence shown here is derived from an EMBL/GenBank/DDBJ whole genome shotgun (WGS) entry which is preliminary data.</text>
</comment>
<organism evidence="2 3">
    <name type="scientific">Streptomyces uncialis</name>
    <dbReference type="NCBI Taxonomy" id="1048205"/>
    <lineage>
        <taxon>Bacteria</taxon>
        <taxon>Bacillati</taxon>
        <taxon>Actinomycetota</taxon>
        <taxon>Actinomycetes</taxon>
        <taxon>Kitasatosporales</taxon>
        <taxon>Streptomycetaceae</taxon>
        <taxon>Streptomyces</taxon>
    </lineage>
</organism>
<evidence type="ECO:0000313" key="3">
    <source>
        <dbReference type="Proteomes" id="UP000186455"/>
    </source>
</evidence>
<dbReference type="PANTHER" id="PTHR42791:SF1">
    <property type="entry name" value="N-ACETYLTRANSFERASE DOMAIN-CONTAINING PROTEIN"/>
    <property type="match status" value="1"/>
</dbReference>
<dbReference type="SUPFAM" id="SSF55729">
    <property type="entry name" value="Acyl-CoA N-acyltransferases (Nat)"/>
    <property type="match status" value="1"/>
</dbReference>
<dbReference type="Pfam" id="PF00583">
    <property type="entry name" value="Acetyltransf_1"/>
    <property type="match status" value="1"/>
</dbReference>
<dbReference type="Gene3D" id="3.40.630.30">
    <property type="match status" value="1"/>
</dbReference>
<gene>
    <name evidence="2" type="ORF">AB852_07600</name>
</gene>
<protein>
    <submittedName>
        <fullName evidence="2">Acetyltransferase</fullName>
    </submittedName>
</protein>
<name>A0A1Q4VF46_9ACTN</name>
<dbReference type="PANTHER" id="PTHR42791">
    <property type="entry name" value="GNAT FAMILY ACETYLTRANSFERASE"/>
    <property type="match status" value="1"/>
</dbReference>
<sequence>MAVVIRAAGAGDREAVVRLLDAAFHDDPVSNWVFPEEESFRRGHPLLMGAFLDLVLEGGRVDLAEDGSAVALWLSVPEGAHDEDDDGPALLRQAIDPDNKRVEAVGRLTSGIHPTHTAHEYLWMIAVDPARRGEGLGTALIAAALERCDRDGTAAYLEASSARSRDLYTRLGYTVLDPVLELPDGPTMWPMWREPRG</sequence>
<dbReference type="EMBL" id="LFBV01000001">
    <property type="protein sequence ID" value="OKH96439.1"/>
    <property type="molecule type" value="Genomic_DNA"/>
</dbReference>
<dbReference type="Proteomes" id="UP000186455">
    <property type="component" value="Unassembled WGS sequence"/>
</dbReference>
<evidence type="ECO:0000259" key="1">
    <source>
        <dbReference type="PROSITE" id="PS51186"/>
    </source>
</evidence>
<dbReference type="GO" id="GO:0016747">
    <property type="term" value="F:acyltransferase activity, transferring groups other than amino-acyl groups"/>
    <property type="evidence" value="ECO:0007669"/>
    <property type="project" value="InterPro"/>
</dbReference>
<dbReference type="RefSeq" id="WP_073784826.1">
    <property type="nucleotide sequence ID" value="NZ_CP109583.1"/>
</dbReference>
<keyword evidence="3" id="KW-1185">Reference proteome</keyword>
<dbReference type="InterPro" id="IPR052523">
    <property type="entry name" value="Trichothecene_AcTrans"/>
</dbReference>
<accession>A0A1Q4VF46</accession>
<evidence type="ECO:0000313" key="2">
    <source>
        <dbReference type="EMBL" id="OKH96439.1"/>
    </source>
</evidence>
<dbReference type="GeneID" id="96792333"/>
<proteinExistence type="predicted"/>
<dbReference type="CDD" id="cd04301">
    <property type="entry name" value="NAT_SF"/>
    <property type="match status" value="1"/>
</dbReference>
<dbReference type="InterPro" id="IPR000182">
    <property type="entry name" value="GNAT_dom"/>
</dbReference>
<keyword evidence="2" id="KW-0808">Transferase</keyword>